<evidence type="ECO:0000313" key="12">
    <source>
        <dbReference type="Proteomes" id="UP001147760"/>
    </source>
</evidence>
<keyword evidence="6 10" id="KW-0732">Signal</keyword>
<reference evidence="11" key="1">
    <citation type="submission" date="2022-12" db="EMBL/GenBank/DDBJ databases">
        <authorList>
            <person name="Petersen C."/>
        </authorList>
    </citation>
    <scope>NUCLEOTIDE SEQUENCE</scope>
    <source>
        <strain evidence="11">IBT 17660</strain>
    </source>
</reference>
<keyword evidence="9" id="KW-0472">Membrane</keyword>
<keyword evidence="7 10" id="KW-0256">Endoplasmic reticulum</keyword>
<dbReference type="EMBL" id="JAPWDO010000003">
    <property type="protein sequence ID" value="KAJ5478387.1"/>
    <property type="molecule type" value="Genomic_DNA"/>
</dbReference>
<feature type="signal peptide" evidence="10">
    <location>
        <begin position="1"/>
        <end position="19"/>
    </location>
</feature>
<evidence type="ECO:0000256" key="3">
    <source>
        <dbReference type="ARBA" id="ARBA00004922"/>
    </source>
</evidence>
<dbReference type="Proteomes" id="UP001147760">
    <property type="component" value="Unassembled WGS sequence"/>
</dbReference>
<comment type="subcellular location">
    <subcellularLocation>
        <location evidence="2 10">Endoplasmic reticulum membrane</location>
        <topology evidence="2 10">Single-pass type I membrane protein</topology>
    </subcellularLocation>
</comment>
<comment type="pathway">
    <text evidence="3 10">Protein modification; protein glycosylation.</text>
</comment>
<dbReference type="GO" id="GO:0008250">
    <property type="term" value="C:oligosaccharyltransferase complex"/>
    <property type="evidence" value="ECO:0007669"/>
    <property type="project" value="UniProtKB-UniRule"/>
</dbReference>
<comment type="similarity">
    <text evidence="4 10">Belongs to the OST1 family.</text>
</comment>
<evidence type="ECO:0000313" key="11">
    <source>
        <dbReference type="EMBL" id="KAJ5478387.1"/>
    </source>
</evidence>
<keyword evidence="8" id="KW-1133">Transmembrane helix</keyword>
<comment type="caution">
    <text evidence="11">The sequence shown here is derived from an EMBL/GenBank/DDBJ whole genome shotgun (WGS) entry which is preliminary data.</text>
</comment>
<dbReference type="PANTHER" id="PTHR21049:SF0">
    <property type="entry name" value="DOLICHYL-DIPHOSPHOOLIGOSACCHARIDE--PROTEIN GLYCOSYLTRANSFERASE SUBUNIT 1"/>
    <property type="match status" value="1"/>
</dbReference>
<reference evidence="11" key="2">
    <citation type="journal article" date="2023" name="IMA Fungus">
        <title>Comparative genomic study of the Penicillium genus elucidates a diverse pangenome and 15 lateral gene transfer events.</title>
        <authorList>
            <person name="Petersen C."/>
            <person name="Sorensen T."/>
            <person name="Nielsen M.R."/>
            <person name="Sondergaard T.E."/>
            <person name="Sorensen J.L."/>
            <person name="Fitzpatrick D.A."/>
            <person name="Frisvad J.C."/>
            <person name="Nielsen K.L."/>
        </authorList>
    </citation>
    <scope>NUCLEOTIDE SEQUENCE</scope>
    <source>
        <strain evidence="11">IBT 17660</strain>
    </source>
</reference>
<dbReference type="GO" id="GO:0018279">
    <property type="term" value="P:protein N-linked glycosylation via asparagine"/>
    <property type="evidence" value="ECO:0007669"/>
    <property type="project" value="TreeGrafter"/>
</dbReference>
<organism evidence="11 12">
    <name type="scientific">Penicillium desertorum</name>
    <dbReference type="NCBI Taxonomy" id="1303715"/>
    <lineage>
        <taxon>Eukaryota</taxon>
        <taxon>Fungi</taxon>
        <taxon>Dikarya</taxon>
        <taxon>Ascomycota</taxon>
        <taxon>Pezizomycotina</taxon>
        <taxon>Eurotiomycetes</taxon>
        <taxon>Eurotiomycetidae</taxon>
        <taxon>Eurotiales</taxon>
        <taxon>Aspergillaceae</taxon>
        <taxon>Penicillium</taxon>
    </lineage>
</organism>
<dbReference type="AlphaFoldDB" id="A0A9X0BQ93"/>
<evidence type="ECO:0000256" key="6">
    <source>
        <dbReference type="ARBA" id="ARBA00022729"/>
    </source>
</evidence>
<dbReference type="InterPro" id="IPR007676">
    <property type="entry name" value="Ribophorin_I"/>
</dbReference>
<comment type="subunit">
    <text evidence="10">Component of the oligosaccharyltransferase (OST) complex.</text>
</comment>
<evidence type="ECO:0000256" key="9">
    <source>
        <dbReference type="ARBA" id="ARBA00023136"/>
    </source>
</evidence>
<evidence type="ECO:0000256" key="2">
    <source>
        <dbReference type="ARBA" id="ARBA00004115"/>
    </source>
</evidence>
<evidence type="ECO:0000256" key="4">
    <source>
        <dbReference type="ARBA" id="ARBA00008905"/>
    </source>
</evidence>
<accession>A0A9X0BQ93</accession>
<dbReference type="OrthoDB" id="310030at2759"/>
<evidence type="ECO:0000256" key="1">
    <source>
        <dbReference type="ARBA" id="ARBA00002791"/>
    </source>
</evidence>
<sequence>MRFFTATVLALLAPCLCAATNLTTPSRLDLPSGFKPPQVFKNTNLVRNTNLEKSYVRETINVVVENVDKQPQNDYYIPFSAEVFDRVGGFEVRDKKAPEKGRFDVDYTEAVSSDGNQYFVVHLPEPLAPKSQITLGISYSVLSSLSPLPATIQQADKQYLTYSFSAYTPSAYTTDTQKTKLKFPSTNVPDYTTTDGLKSGSDPERKGATYTYGPYDTAKVAPGTEHPITVRYEFTKPVITVNLLERDLEVSHWGGNLATEERYWLRNNGSQLTNQFSRVDWTYTNYQKAPTSAVRELTYPLLPGSVDPYFIDDIGNVSTSRYRPSVGKSAGNLELKPRYPIFGGWNYSFRIGWNNDLASFLRRAAGVDSDSYVLKVPFIEGPKMAEGIQYERVVVRVVLPEGAHNVRFEILEGTNSNGLPGAEHIHAQLSSLKTYMDTLGRTTLTLEVDSLTDEARDSKLVVTYDHSMIDALRKPFTIFAGLLTVFVAAWGVGKIDVSIKKRRVQGISPIDLYVHIAGQTPSSPVDDNTTQDSPSKINLSSPRNRLGPVVVFIARASNLKDHNYPNAEINSNQMHEYLRSLLVITVAEHRKQFGLLGLRPHKMQTIIQPAHSRVSSLSRVGKYLGMALEEARASKTECIFVLHGWDGWTTDKMTIAELCQQFCDVPFSFHVYANRGTPCEFYEVNAHKVNAYFRHMVALNDPAIVGDRSTALYIRILEALPTLQYAKYYPVLSEAEKDALAKYDKRFAGIYEKDEIEGPKPEVAKSDAPKPGV</sequence>
<feature type="chain" id="PRO_5041014178" description="Dolichyl-diphosphooligosaccharide--protein glycosyltransferase subunit 1" evidence="10">
    <location>
        <begin position="20"/>
        <end position="773"/>
    </location>
</feature>
<gene>
    <name evidence="11" type="ORF">N7530_003896</name>
</gene>
<protein>
    <recommendedName>
        <fullName evidence="10">Dolichyl-diphosphooligosaccharide--protein glycosyltransferase subunit 1</fullName>
    </recommendedName>
</protein>
<evidence type="ECO:0000256" key="7">
    <source>
        <dbReference type="ARBA" id="ARBA00022824"/>
    </source>
</evidence>
<keyword evidence="12" id="KW-1185">Reference proteome</keyword>
<evidence type="ECO:0000256" key="5">
    <source>
        <dbReference type="ARBA" id="ARBA00022692"/>
    </source>
</evidence>
<evidence type="ECO:0000256" key="10">
    <source>
        <dbReference type="RuleBase" id="RU361143"/>
    </source>
</evidence>
<dbReference type="Pfam" id="PF04597">
    <property type="entry name" value="Ribophorin_I"/>
    <property type="match status" value="1"/>
</dbReference>
<name>A0A9X0BQ93_9EURO</name>
<proteinExistence type="inferred from homology"/>
<dbReference type="PANTHER" id="PTHR21049">
    <property type="entry name" value="RIBOPHORIN I"/>
    <property type="match status" value="1"/>
</dbReference>
<comment type="function">
    <text evidence="1 10">Subunit of the oligosaccharyl transferase (OST) complex that catalyzes the initial transfer of a defined glycan (Glc(3)Man(9)GlcNAc(2) in eukaryotes) from the lipid carrier dolichol-pyrophosphate to an asparagine residue within an Asn-X-Ser/Thr consensus motif in nascent polypeptide chains, the first step in protein N-glycosylation. N-glycosylation occurs cotranslationally and the complex associates with the Sec61 complex at the channel-forming translocon complex that mediates protein translocation across the endoplasmic reticulum (ER). All subunits are required for a maximal enzyme activity.</text>
</comment>
<evidence type="ECO:0000256" key="8">
    <source>
        <dbReference type="ARBA" id="ARBA00022989"/>
    </source>
</evidence>
<keyword evidence="5" id="KW-0812">Transmembrane</keyword>